<keyword evidence="1" id="KW-0732">Signal</keyword>
<evidence type="ECO:0000256" key="1">
    <source>
        <dbReference type="SAM" id="SignalP"/>
    </source>
</evidence>
<feature type="chain" id="PRO_5021245115" evidence="1">
    <location>
        <begin position="18"/>
        <end position="208"/>
    </location>
</feature>
<protein>
    <submittedName>
        <fullName evidence="2">Uncharacterized protein</fullName>
    </submittedName>
</protein>
<evidence type="ECO:0000313" key="3">
    <source>
        <dbReference type="Proteomes" id="UP000298493"/>
    </source>
</evidence>
<keyword evidence="3" id="KW-1185">Reference proteome</keyword>
<comment type="caution">
    <text evidence="2">The sequence shown here is derived from an EMBL/GenBank/DDBJ whole genome shotgun (WGS) entry which is preliminary data.</text>
</comment>
<dbReference type="AlphaFoldDB" id="A0A4Z1P2C1"/>
<feature type="signal peptide" evidence="1">
    <location>
        <begin position="1"/>
        <end position="17"/>
    </location>
</feature>
<dbReference type="OrthoDB" id="3919513at2759"/>
<accession>A0A4Z1P2C1</accession>
<dbReference type="Proteomes" id="UP000298493">
    <property type="component" value="Unassembled WGS sequence"/>
</dbReference>
<organism evidence="2 3">
    <name type="scientific">Venturia nashicola</name>
    <dbReference type="NCBI Taxonomy" id="86259"/>
    <lineage>
        <taxon>Eukaryota</taxon>
        <taxon>Fungi</taxon>
        <taxon>Dikarya</taxon>
        <taxon>Ascomycota</taxon>
        <taxon>Pezizomycotina</taxon>
        <taxon>Dothideomycetes</taxon>
        <taxon>Pleosporomycetidae</taxon>
        <taxon>Venturiales</taxon>
        <taxon>Venturiaceae</taxon>
        <taxon>Venturia</taxon>
    </lineage>
</organism>
<dbReference type="EMBL" id="SNSC02000007">
    <property type="protein sequence ID" value="TID22863.1"/>
    <property type="molecule type" value="Genomic_DNA"/>
</dbReference>
<name>A0A4Z1P2C1_9PEZI</name>
<sequence length="208" mass="22541">MKLSLLPILCLLGAASSTPIALEERQFTSSFPVQGQAKVQQKATGPLISKAWTEVGQTYTALTTAFKCVSGTNPLNPPPSLLLNCGVGEAHKAIANKLWETTSRFAPNSVINYLDAGSSMVAASSALTATQEKAFKAIGDNWAVSVRTRERQLVYESLVQQLNLYQTWAKAYNNLMPVGTKTAGDVGEANIVNQYKTLIKKYQWDVPS</sequence>
<gene>
    <name evidence="2" type="ORF">E6O75_ATG02037</name>
</gene>
<reference evidence="2 3" key="1">
    <citation type="submission" date="2019-04" db="EMBL/GenBank/DDBJ databases">
        <title>High contiguity whole genome sequence and gene annotation resource for two Venturia nashicola isolates.</title>
        <authorList>
            <person name="Prokchorchik M."/>
            <person name="Won K."/>
            <person name="Lee Y."/>
            <person name="Choi E.D."/>
            <person name="Segonzac C."/>
            <person name="Sohn K.H."/>
        </authorList>
    </citation>
    <scope>NUCLEOTIDE SEQUENCE [LARGE SCALE GENOMIC DNA]</scope>
    <source>
        <strain evidence="2 3">PRI2</strain>
    </source>
</reference>
<evidence type="ECO:0000313" key="2">
    <source>
        <dbReference type="EMBL" id="TID22863.1"/>
    </source>
</evidence>
<proteinExistence type="predicted"/>